<accession>A0A7W3TMV8</accession>
<dbReference type="Pfam" id="PF03572">
    <property type="entry name" value="Peptidase_S41"/>
    <property type="match status" value="1"/>
</dbReference>
<gene>
    <name evidence="3" type="ORF">H4F98_11790</name>
</gene>
<dbReference type="EMBL" id="JACHTF010000012">
    <property type="protein sequence ID" value="MBB1061250.1"/>
    <property type="molecule type" value="Genomic_DNA"/>
</dbReference>
<dbReference type="PANTHER" id="PTHR32060">
    <property type="entry name" value="TAIL-SPECIFIC PROTEASE"/>
    <property type="match status" value="1"/>
</dbReference>
<feature type="domain" description="Tail specific protease" evidence="2">
    <location>
        <begin position="289"/>
        <end position="477"/>
    </location>
</feature>
<dbReference type="PROSITE" id="PS51257">
    <property type="entry name" value="PROKAR_LIPOPROTEIN"/>
    <property type="match status" value="1"/>
</dbReference>
<dbReference type="Gene3D" id="3.90.226.10">
    <property type="entry name" value="2-enoyl-CoA Hydratase, Chain A, domain 1"/>
    <property type="match status" value="1"/>
</dbReference>
<dbReference type="Proteomes" id="UP000523196">
    <property type="component" value="Unassembled WGS sequence"/>
</dbReference>
<dbReference type="SUPFAM" id="SSF52096">
    <property type="entry name" value="ClpP/crotonase"/>
    <property type="match status" value="1"/>
</dbReference>
<dbReference type="GO" id="GO:0006508">
    <property type="term" value="P:proteolysis"/>
    <property type="evidence" value="ECO:0007669"/>
    <property type="project" value="InterPro"/>
</dbReference>
<evidence type="ECO:0000259" key="2">
    <source>
        <dbReference type="Pfam" id="PF03572"/>
    </source>
</evidence>
<comment type="caution">
    <text evidence="3">The sequence shown here is derived from an EMBL/GenBank/DDBJ whole genome shotgun (WGS) entry which is preliminary data.</text>
</comment>
<dbReference type="GO" id="GO:0030288">
    <property type="term" value="C:outer membrane-bounded periplasmic space"/>
    <property type="evidence" value="ECO:0007669"/>
    <property type="project" value="TreeGrafter"/>
</dbReference>
<dbReference type="RefSeq" id="WP_182687899.1">
    <property type="nucleotide sequence ID" value="NZ_JACHTF010000012.1"/>
</dbReference>
<dbReference type="GO" id="GO:0008236">
    <property type="term" value="F:serine-type peptidase activity"/>
    <property type="evidence" value="ECO:0007669"/>
    <property type="project" value="InterPro"/>
</dbReference>
<sequence>MPLPRTVLRACSAALLLASLSGVAACAPPLEPSHKSPDPSPSLIAPEALRDDFDALYAGLQAAHFDLYAHRDKAAYEALYRDMRAGFDAPLTPDQARIAFQRFVAFGNVAHARIEPPMDAWERFRVAGGRAFPLYVRVRGDEAFVVDGTGGLAGLEPGDRLVSVDGVPAMDWLGRLRAHVSADNAYMAWAQMENRLPVLAWLELGEVERFAVTVEKPGGRRAELDVPARDRAAFTAASDSEPARFELDWNARQARMLDGGIAYLRPGPFYDNRPEAPHPWDPGAFVAFIDDAFRGFIDAGAKRLLIDLRDNPGGDNSFSDPMIAWFADTPFRFSEAFEIRVSAATVGSNRARLDAQDGDPDSTSAKLAAAYAGQPEGAVVRFPIDTVDPRPAPRFDGRVYLLVNRHTYSNAVNVAALAQDFGFATIVGEETADLASTYGAMEHFTLPRTGIEVGYPKARILRPNGDPSPRGVVPDIAIDTPIVPGETDVVLARAVEAIEAANATR</sequence>
<evidence type="ECO:0000256" key="1">
    <source>
        <dbReference type="SAM" id="SignalP"/>
    </source>
</evidence>
<dbReference type="GO" id="GO:0007165">
    <property type="term" value="P:signal transduction"/>
    <property type="evidence" value="ECO:0007669"/>
    <property type="project" value="TreeGrafter"/>
</dbReference>
<dbReference type="InterPro" id="IPR029045">
    <property type="entry name" value="ClpP/crotonase-like_dom_sf"/>
</dbReference>
<name>A0A7W3TMV8_9GAMM</name>
<proteinExistence type="predicted"/>
<organism evidence="3 4">
    <name type="scientific">Marilutibacter spongiae</name>
    <dbReference type="NCBI Taxonomy" id="2025720"/>
    <lineage>
        <taxon>Bacteria</taxon>
        <taxon>Pseudomonadati</taxon>
        <taxon>Pseudomonadota</taxon>
        <taxon>Gammaproteobacteria</taxon>
        <taxon>Lysobacterales</taxon>
        <taxon>Lysobacteraceae</taxon>
        <taxon>Marilutibacter</taxon>
    </lineage>
</organism>
<dbReference type="PANTHER" id="PTHR32060:SF30">
    <property type="entry name" value="CARBOXY-TERMINAL PROCESSING PROTEASE CTPA"/>
    <property type="match status" value="1"/>
</dbReference>
<protein>
    <recommendedName>
        <fullName evidence="2">Tail specific protease domain-containing protein</fullName>
    </recommendedName>
</protein>
<dbReference type="AlphaFoldDB" id="A0A7W3TMV8"/>
<feature type="chain" id="PRO_5031310916" description="Tail specific protease domain-containing protein" evidence="1">
    <location>
        <begin position="27"/>
        <end position="505"/>
    </location>
</feature>
<keyword evidence="4" id="KW-1185">Reference proteome</keyword>
<reference evidence="3 4" key="1">
    <citation type="submission" date="2020-08" db="EMBL/GenBank/DDBJ databases">
        <authorList>
            <person name="Xu S."/>
            <person name="Li A."/>
        </authorList>
    </citation>
    <scope>NUCLEOTIDE SEQUENCE [LARGE SCALE GENOMIC DNA]</scope>
    <source>
        <strain evidence="3 4">119BY6-57</strain>
    </source>
</reference>
<evidence type="ECO:0000313" key="4">
    <source>
        <dbReference type="Proteomes" id="UP000523196"/>
    </source>
</evidence>
<evidence type="ECO:0000313" key="3">
    <source>
        <dbReference type="EMBL" id="MBB1061250.1"/>
    </source>
</evidence>
<feature type="signal peptide" evidence="1">
    <location>
        <begin position="1"/>
        <end position="26"/>
    </location>
</feature>
<dbReference type="InterPro" id="IPR005151">
    <property type="entry name" value="Tail-specific_protease"/>
</dbReference>
<dbReference type="GO" id="GO:0004175">
    <property type="term" value="F:endopeptidase activity"/>
    <property type="evidence" value="ECO:0007669"/>
    <property type="project" value="TreeGrafter"/>
</dbReference>
<keyword evidence="1" id="KW-0732">Signal</keyword>